<dbReference type="STRING" id="1037660.A0A066WNS1"/>
<name>A0A066WNS1_TILAU</name>
<dbReference type="GO" id="GO:0016020">
    <property type="term" value="C:membrane"/>
    <property type="evidence" value="ECO:0007669"/>
    <property type="project" value="UniProtKB-SubCell"/>
</dbReference>
<feature type="transmembrane region" description="Helical" evidence="6">
    <location>
        <begin position="317"/>
        <end position="337"/>
    </location>
</feature>
<feature type="transmembrane region" description="Helical" evidence="6">
    <location>
        <begin position="78"/>
        <end position="99"/>
    </location>
</feature>
<dbReference type="Proteomes" id="UP000027361">
    <property type="component" value="Unassembled WGS sequence"/>
</dbReference>
<evidence type="ECO:0000256" key="4">
    <source>
        <dbReference type="ARBA" id="ARBA00022989"/>
    </source>
</evidence>
<dbReference type="Pfam" id="PF01490">
    <property type="entry name" value="Aa_trans"/>
    <property type="match status" value="1"/>
</dbReference>
<dbReference type="RefSeq" id="XP_013245106.1">
    <property type="nucleotide sequence ID" value="XM_013389652.1"/>
</dbReference>
<dbReference type="InterPro" id="IPR013057">
    <property type="entry name" value="AA_transpt_TM"/>
</dbReference>
<keyword evidence="4 6" id="KW-1133">Transmembrane helix</keyword>
<evidence type="ECO:0000256" key="6">
    <source>
        <dbReference type="SAM" id="Phobius"/>
    </source>
</evidence>
<keyword evidence="5 6" id="KW-0472">Membrane</keyword>
<dbReference type="AlphaFoldDB" id="A0A066WNS1"/>
<reference evidence="8 9" key="1">
    <citation type="submission" date="2014-05" db="EMBL/GenBank/DDBJ databases">
        <title>Draft genome sequence of a rare smut relative, Tilletiaria anomala UBC 951.</title>
        <authorList>
            <consortium name="DOE Joint Genome Institute"/>
            <person name="Toome M."/>
            <person name="Kuo A."/>
            <person name="Henrissat B."/>
            <person name="Lipzen A."/>
            <person name="Tritt A."/>
            <person name="Yoshinaga Y."/>
            <person name="Zane M."/>
            <person name="Barry K."/>
            <person name="Grigoriev I.V."/>
            <person name="Spatafora J.W."/>
            <person name="Aimea M.C."/>
        </authorList>
    </citation>
    <scope>NUCLEOTIDE SEQUENCE [LARGE SCALE GENOMIC DNA]</scope>
    <source>
        <strain evidence="8 9">UBC 951</strain>
    </source>
</reference>
<keyword evidence="3 6" id="KW-0812">Transmembrane</keyword>
<evidence type="ECO:0000256" key="2">
    <source>
        <dbReference type="ARBA" id="ARBA00008066"/>
    </source>
</evidence>
<keyword evidence="9" id="KW-1185">Reference proteome</keyword>
<feature type="transmembrane region" description="Helical" evidence="6">
    <location>
        <begin position="35"/>
        <end position="57"/>
    </location>
</feature>
<dbReference type="HOGENOM" id="CLU_027816_0_1_1"/>
<feature type="transmembrane region" description="Helical" evidence="6">
    <location>
        <begin position="235"/>
        <end position="257"/>
    </location>
</feature>
<dbReference type="PANTHER" id="PTHR22950">
    <property type="entry name" value="AMINO ACID TRANSPORTER"/>
    <property type="match status" value="1"/>
</dbReference>
<dbReference type="InParanoid" id="A0A066WNS1"/>
<feature type="transmembrane region" description="Helical" evidence="6">
    <location>
        <begin position="191"/>
        <end position="214"/>
    </location>
</feature>
<comment type="similarity">
    <text evidence="2">Belongs to the amino acid/polyamine transporter 2 family.</text>
</comment>
<organism evidence="8 9">
    <name type="scientific">Tilletiaria anomala (strain ATCC 24038 / CBS 436.72 / UBC 951)</name>
    <dbReference type="NCBI Taxonomy" id="1037660"/>
    <lineage>
        <taxon>Eukaryota</taxon>
        <taxon>Fungi</taxon>
        <taxon>Dikarya</taxon>
        <taxon>Basidiomycota</taxon>
        <taxon>Ustilaginomycotina</taxon>
        <taxon>Exobasidiomycetes</taxon>
        <taxon>Georgefischeriales</taxon>
        <taxon>Tilletiariaceae</taxon>
        <taxon>Tilletiaria</taxon>
    </lineage>
</organism>
<dbReference type="OMA" id="WGVAYIR"/>
<gene>
    <name evidence="8" type="ORF">K437DRAFT_221056</name>
</gene>
<feature type="domain" description="Amino acid transporter transmembrane" evidence="7">
    <location>
        <begin position="2"/>
        <end position="400"/>
    </location>
</feature>
<evidence type="ECO:0000256" key="1">
    <source>
        <dbReference type="ARBA" id="ARBA00004141"/>
    </source>
</evidence>
<feature type="transmembrane region" description="Helical" evidence="6">
    <location>
        <begin position="7"/>
        <end position="29"/>
    </location>
</feature>
<dbReference type="GO" id="GO:0015179">
    <property type="term" value="F:L-amino acid transmembrane transporter activity"/>
    <property type="evidence" value="ECO:0007669"/>
    <property type="project" value="TreeGrafter"/>
</dbReference>
<evidence type="ECO:0000313" key="9">
    <source>
        <dbReference type="Proteomes" id="UP000027361"/>
    </source>
</evidence>
<dbReference type="OrthoDB" id="294730at2759"/>
<evidence type="ECO:0000256" key="3">
    <source>
        <dbReference type="ARBA" id="ARBA00022692"/>
    </source>
</evidence>
<feature type="transmembrane region" description="Helical" evidence="6">
    <location>
        <begin position="147"/>
        <end position="171"/>
    </location>
</feature>
<comment type="caution">
    <text evidence="8">The sequence shown here is derived from an EMBL/GenBank/DDBJ whole genome shotgun (WGS) entry which is preliminary data.</text>
</comment>
<feature type="transmembrane region" description="Helical" evidence="6">
    <location>
        <begin position="119"/>
        <end position="140"/>
    </location>
</feature>
<protein>
    <recommendedName>
        <fullName evidence="7">Amino acid transporter transmembrane domain-containing protein</fullName>
    </recommendedName>
</protein>
<evidence type="ECO:0000256" key="5">
    <source>
        <dbReference type="ARBA" id="ARBA00023136"/>
    </source>
</evidence>
<evidence type="ECO:0000313" key="8">
    <source>
        <dbReference type="EMBL" id="KDN52260.1"/>
    </source>
</evidence>
<feature type="transmembrane region" description="Helical" evidence="6">
    <location>
        <begin position="388"/>
        <end position="407"/>
    </location>
</feature>
<evidence type="ECO:0000259" key="7">
    <source>
        <dbReference type="Pfam" id="PF01490"/>
    </source>
</evidence>
<sequence length="433" mass="46693">MSWQRTAALLFGEYVCLAILAVPSSFAVLGMAGGILTVLGIGLVTLYTSLTLWQYCLKYPEQLNIAEIGGRIFSRTPGGFSRTAFELTAIILLLNNIFLMGLHTLTGAEIINTLVTSPGSGWCSVALSVIVMVLCAVATLPRQLNQVAVMGIASAASMAISILLVLIFTGIQGRHPAGVDASSSAPVLLTVWAPEGITFVEGFNAALSITFLWIGQITYPTFIAEMRDPREFPKALYALTAVEFLLFSLVGIFVYAFCGQYTGAPAVIVLAPTYKKIAFAFVFPTTVIIGVIYASVAAKYIFARIFAGTKHYDHHTTLGWAVWIAVVFAIWLLGWVVGESIPFFGSLISLMSALFDSFIGFIFWTFAYLEIKRGQLWKGQPLLRKAETLFNCALVPVGIFMLGPGTYTSVQAIIDSYATGAIKAPFGCTSNAV</sequence>
<dbReference type="PANTHER" id="PTHR22950:SF20">
    <property type="entry name" value="AMINO ACID TRANSPORTER (EUROFUNG)"/>
    <property type="match status" value="1"/>
</dbReference>
<accession>A0A066WNS1</accession>
<dbReference type="EMBL" id="JMSN01000012">
    <property type="protein sequence ID" value="KDN52260.1"/>
    <property type="molecule type" value="Genomic_DNA"/>
</dbReference>
<proteinExistence type="inferred from homology"/>
<feature type="transmembrane region" description="Helical" evidence="6">
    <location>
        <begin position="343"/>
        <end position="367"/>
    </location>
</feature>
<feature type="transmembrane region" description="Helical" evidence="6">
    <location>
        <begin position="277"/>
        <end position="296"/>
    </location>
</feature>
<dbReference type="GeneID" id="25262311"/>
<comment type="subcellular location">
    <subcellularLocation>
        <location evidence="1">Membrane</location>
        <topology evidence="1">Multi-pass membrane protein</topology>
    </subcellularLocation>
</comment>